<feature type="domain" description="Flagellar hook protein FlgE/F/G-like D1" evidence="9">
    <location>
        <begin position="76"/>
        <end position="148"/>
    </location>
</feature>
<dbReference type="Pfam" id="PF06429">
    <property type="entry name" value="Flg_bbr_C"/>
    <property type="match status" value="1"/>
</dbReference>
<dbReference type="InterPro" id="IPR011491">
    <property type="entry name" value="FlgE_D2"/>
</dbReference>
<feature type="domain" description="Flagellar basal body rod protein N-terminal" evidence="6">
    <location>
        <begin position="6"/>
        <end position="33"/>
    </location>
</feature>
<dbReference type="EMBL" id="JACLAG010000001">
    <property type="protein sequence ID" value="MBC2618852.1"/>
    <property type="molecule type" value="Genomic_DNA"/>
</dbReference>
<dbReference type="GO" id="GO:0009424">
    <property type="term" value="C:bacterial-type flagellum hook"/>
    <property type="evidence" value="ECO:0007669"/>
    <property type="project" value="TreeGrafter"/>
</dbReference>
<evidence type="ECO:0000313" key="10">
    <source>
        <dbReference type="EMBL" id="MBC2618852.1"/>
    </source>
</evidence>
<dbReference type="InterPro" id="IPR001444">
    <property type="entry name" value="Flag_bb_rod_N"/>
</dbReference>
<accession>A0A7X1BL12</accession>
<dbReference type="InterPro" id="IPR037058">
    <property type="entry name" value="Falgellar_hook_FlgE_sf"/>
</dbReference>
<protein>
    <recommendedName>
        <fullName evidence="3 5">Flagellar hook protein FlgE</fullName>
    </recommendedName>
</protein>
<dbReference type="Pfam" id="PF22692">
    <property type="entry name" value="LlgE_F_G_D1"/>
    <property type="match status" value="1"/>
</dbReference>
<dbReference type="PROSITE" id="PS00588">
    <property type="entry name" value="FLAGELLA_BB_ROD"/>
    <property type="match status" value="1"/>
</dbReference>
<name>A0A7X1BL12_9ENTR</name>
<sequence length="411" mass="43097">MAFSQAVSGLNAAATNLDVIGNNIANSATYGFKSGTASFADMFAGSKVGLGVKVAGITQDFTDGTTTNTGRGLDVAISQNGFFRMVDSNGSVFYSRNGQFKLDENRNIVNMQGLQLTGYPATGTPPTIQQGANPAPITIPNTLMAAKTTTTASMQINLNSTDKVPSKTPFNPNDADSYNKKGTVTVFDSQGNAHDMNIFYVKNAESNTWEIHTQDASTGEAAKSAGFMKFNNNGAFLGMSATATGTPAGTDITITTGQINGATEATFSLSFLNSMQQNTGANNIVATNQNGYKPGDLVSYQINNDGTVVGNYSNEQQQVLGQIVLANFANNEGLASQGDNVWAATQASGVALLGTAGEGNFGKLTNGALEASNVDLSKELVNMIVAQRNYQSNAQTIKTQDQILNTLVNLR</sequence>
<keyword evidence="10" id="KW-0282">Flagellum</keyword>
<dbReference type="GO" id="GO:0071978">
    <property type="term" value="P:bacterial-type flagellum-dependent swarming motility"/>
    <property type="evidence" value="ECO:0007669"/>
    <property type="project" value="TreeGrafter"/>
</dbReference>
<dbReference type="InterPro" id="IPR010930">
    <property type="entry name" value="Flg_bb/hook_C_dom"/>
</dbReference>
<dbReference type="SUPFAM" id="SSF117143">
    <property type="entry name" value="Flagellar hook protein flgE"/>
    <property type="match status" value="1"/>
</dbReference>
<dbReference type="Proteomes" id="UP000548504">
    <property type="component" value="Unassembled WGS sequence"/>
</dbReference>
<dbReference type="NCBIfam" id="TIGR03506">
    <property type="entry name" value="FlgEFG_subfam"/>
    <property type="match status" value="1"/>
</dbReference>
<evidence type="ECO:0000259" key="8">
    <source>
        <dbReference type="Pfam" id="PF07559"/>
    </source>
</evidence>
<evidence type="ECO:0000256" key="5">
    <source>
        <dbReference type="RuleBase" id="RU362116"/>
    </source>
</evidence>
<dbReference type="Pfam" id="PF00460">
    <property type="entry name" value="Flg_bb_rod"/>
    <property type="match status" value="1"/>
</dbReference>
<keyword evidence="10" id="KW-0966">Cell projection</keyword>
<proteinExistence type="inferred from homology"/>
<evidence type="ECO:0000259" key="7">
    <source>
        <dbReference type="Pfam" id="PF06429"/>
    </source>
</evidence>
<dbReference type="PANTHER" id="PTHR30435:SF1">
    <property type="entry name" value="FLAGELLAR HOOK PROTEIN FLGE"/>
    <property type="match status" value="1"/>
</dbReference>
<dbReference type="PANTHER" id="PTHR30435">
    <property type="entry name" value="FLAGELLAR PROTEIN"/>
    <property type="match status" value="1"/>
</dbReference>
<evidence type="ECO:0000256" key="3">
    <source>
        <dbReference type="ARBA" id="ARBA00019015"/>
    </source>
</evidence>
<comment type="similarity">
    <text evidence="2 5">Belongs to the flagella basal body rod proteins family.</text>
</comment>
<dbReference type="Pfam" id="PF07559">
    <property type="entry name" value="FlgE_D2"/>
    <property type="match status" value="1"/>
</dbReference>
<evidence type="ECO:0000259" key="9">
    <source>
        <dbReference type="Pfam" id="PF22692"/>
    </source>
</evidence>
<dbReference type="InterPro" id="IPR020013">
    <property type="entry name" value="Flagellar_FlgE/F/G"/>
</dbReference>
<keyword evidence="10" id="KW-0969">Cilium</keyword>
<keyword evidence="4 5" id="KW-0975">Bacterial flagellum</keyword>
<dbReference type="Gene3D" id="2.60.98.20">
    <property type="entry name" value="Flagellar hook protein FlgE"/>
    <property type="match status" value="1"/>
</dbReference>
<dbReference type="InterPro" id="IPR019776">
    <property type="entry name" value="Flagellar_basal_body_rod_CS"/>
</dbReference>
<dbReference type="AlphaFoldDB" id="A0A7X1BL12"/>
<feature type="domain" description="Flagellar basal-body/hook protein C-terminal" evidence="7">
    <location>
        <begin position="366"/>
        <end position="410"/>
    </location>
</feature>
<comment type="subcellular location">
    <subcellularLocation>
        <location evidence="1 5">Bacterial flagellum basal body</location>
    </subcellularLocation>
</comment>
<dbReference type="InterPro" id="IPR037925">
    <property type="entry name" value="FlgE/F/G-like"/>
</dbReference>
<dbReference type="InterPro" id="IPR053967">
    <property type="entry name" value="LlgE_F_G-like_D1"/>
</dbReference>
<dbReference type="GO" id="GO:0009425">
    <property type="term" value="C:bacterial-type flagellum basal body"/>
    <property type="evidence" value="ECO:0007669"/>
    <property type="project" value="UniProtKB-SubCell"/>
</dbReference>
<reference evidence="10 11" key="1">
    <citation type="submission" date="2020-08" db="EMBL/GenBank/DDBJ databases">
        <title>Emergence and comparative genomics analysis of Citrobacter in Fennec fox imported from North Africa to China.</title>
        <authorList>
            <person name="Zheng B."/>
        </authorList>
    </citation>
    <scope>NUCLEOTIDE SEQUENCE [LARGE SCALE GENOMIC DNA]</scope>
    <source>
        <strain evidence="10 11">FF141</strain>
    </source>
</reference>
<evidence type="ECO:0000256" key="2">
    <source>
        <dbReference type="ARBA" id="ARBA00009677"/>
    </source>
</evidence>
<comment type="function">
    <text evidence="5">A flexible structure which links the flagellar filament to the drive apparatus in the basal body.</text>
</comment>
<dbReference type="RefSeq" id="WP_137351518.1">
    <property type="nucleotide sequence ID" value="NZ_CP069786.1"/>
</dbReference>
<dbReference type="NCBIfam" id="NF004238">
    <property type="entry name" value="PRK05682.1-1"/>
    <property type="match status" value="1"/>
</dbReference>
<evidence type="ECO:0000256" key="4">
    <source>
        <dbReference type="ARBA" id="ARBA00023143"/>
    </source>
</evidence>
<comment type="caution">
    <text evidence="10">The sequence shown here is derived from an EMBL/GenBank/DDBJ whole genome shotgun (WGS) entry which is preliminary data.</text>
</comment>
<gene>
    <name evidence="10" type="primary">flgE</name>
    <name evidence="10" type="ORF">H7I73_04270</name>
</gene>
<evidence type="ECO:0000259" key="6">
    <source>
        <dbReference type="Pfam" id="PF00460"/>
    </source>
</evidence>
<feature type="domain" description="Flagellar hook protein FlgE D2" evidence="8">
    <location>
        <begin position="157"/>
        <end position="292"/>
    </location>
</feature>
<organism evidence="10 11">
    <name type="scientific">Citrobacter cronae</name>
    <dbReference type="NCBI Taxonomy" id="1748967"/>
    <lineage>
        <taxon>Bacteria</taxon>
        <taxon>Pseudomonadati</taxon>
        <taxon>Pseudomonadota</taxon>
        <taxon>Gammaproteobacteria</taxon>
        <taxon>Enterobacterales</taxon>
        <taxon>Enterobacteriaceae</taxon>
        <taxon>Citrobacter</taxon>
        <taxon>Citrobacter freundii complex</taxon>
    </lineage>
</organism>
<evidence type="ECO:0000256" key="1">
    <source>
        <dbReference type="ARBA" id="ARBA00004117"/>
    </source>
</evidence>
<dbReference type="GO" id="GO:0005829">
    <property type="term" value="C:cytosol"/>
    <property type="evidence" value="ECO:0007669"/>
    <property type="project" value="TreeGrafter"/>
</dbReference>
<evidence type="ECO:0000313" key="11">
    <source>
        <dbReference type="Proteomes" id="UP000548504"/>
    </source>
</evidence>